<name>A0A1Y2MBA3_EPING</name>
<dbReference type="PANTHER" id="PTHR48420">
    <property type="entry name" value="NON-HAEM DIOXYGENASE N-TERMINAL DOMAIN-CONTAINING PROTEIN"/>
    <property type="match status" value="1"/>
</dbReference>
<accession>A0A1Y2MBA3</accession>
<dbReference type="PANTHER" id="PTHR48420:SF1">
    <property type="entry name" value="NON-HAEM DIOXYGENASE N-TERMINAL DOMAIN-CONTAINING PROTEIN"/>
    <property type="match status" value="1"/>
</dbReference>
<dbReference type="Proteomes" id="UP000193240">
    <property type="component" value="Unassembled WGS sequence"/>
</dbReference>
<dbReference type="FunFam" id="2.60.120.330:FF:000033">
    <property type="entry name" value="Clavaminate synthase-like protein"/>
    <property type="match status" value="1"/>
</dbReference>
<evidence type="ECO:0000313" key="1">
    <source>
        <dbReference type="EMBL" id="OSS53089.1"/>
    </source>
</evidence>
<dbReference type="Gene3D" id="2.60.120.330">
    <property type="entry name" value="B-lactam Antibiotic, Isopenicillin N Synthase, Chain"/>
    <property type="match status" value="1"/>
</dbReference>
<keyword evidence="2" id="KW-1185">Reference proteome</keyword>
<gene>
    <name evidence="1" type="ORF">B5807_02189</name>
</gene>
<dbReference type="OMA" id="LYIHSRT"/>
<dbReference type="STRING" id="105696.A0A1Y2MBA3"/>
<evidence type="ECO:0000313" key="2">
    <source>
        <dbReference type="Proteomes" id="UP000193240"/>
    </source>
</evidence>
<dbReference type="InterPro" id="IPR027443">
    <property type="entry name" value="IPNS-like_sf"/>
</dbReference>
<protein>
    <recommendedName>
        <fullName evidence="3">Clavaminate synthase-like protein</fullName>
    </recommendedName>
</protein>
<evidence type="ECO:0008006" key="3">
    <source>
        <dbReference type="Google" id="ProtNLM"/>
    </source>
</evidence>
<dbReference type="SUPFAM" id="SSF51197">
    <property type="entry name" value="Clavaminate synthase-like"/>
    <property type="match status" value="1"/>
</dbReference>
<dbReference type="AlphaFoldDB" id="A0A1Y2MBA3"/>
<dbReference type="InParanoid" id="A0A1Y2MBA3"/>
<proteinExistence type="predicted"/>
<sequence length="427" mass="46487">MRRAVKLSVPAVSANRQVGLDEYQPSSGNLTLVVHARDTKVTAATSNPLWPFVIPTFVIRSANRLRVNMASANAAVNQNAVAVGLEDLKNDNVDFGLLEQAFGPESLGIIVVKDLPERFHGLRSKLLSYSSALASLSPEQLEQLESPASKWLVGWSCGKETLKDGQYDTLKGSYYVNCAPGFEEAQKTVAEKYPSFSEYTAPNVWPSEELLPGFEATFRELTTIIIDVAVLVARACDKYAEANIEGYQKGFLEHLVKTSVSTKARLLHYFPSPESQQNGASDTSSGDEDDWCATHLDHGCLTGLTSAMFVDEAAHAPQTGAAFAPMKELERSPDPKAGLYIHSRTGATVKVGIPRDCLGFQTGEALEIITKGKFKAVPHFVRGAGPGIGGKVARNTLAVFTQPNLWEKVDERRDFAAFAKEIVEKNH</sequence>
<reference evidence="1 2" key="1">
    <citation type="journal article" date="2017" name="Genome Announc.">
        <title>Genome sequence of the saprophytic ascomycete Epicoccum nigrum ICMP 19927 strain isolated from New Zealand.</title>
        <authorList>
            <person name="Fokin M."/>
            <person name="Fleetwood D."/>
            <person name="Weir B.S."/>
            <person name="Villas-Boas S.G."/>
        </authorList>
    </citation>
    <scope>NUCLEOTIDE SEQUENCE [LARGE SCALE GENOMIC DNA]</scope>
    <source>
        <strain evidence="1 2">ICMP 19927</strain>
    </source>
</reference>
<organism evidence="1 2">
    <name type="scientific">Epicoccum nigrum</name>
    <name type="common">Soil fungus</name>
    <name type="synonym">Epicoccum purpurascens</name>
    <dbReference type="NCBI Taxonomy" id="105696"/>
    <lineage>
        <taxon>Eukaryota</taxon>
        <taxon>Fungi</taxon>
        <taxon>Dikarya</taxon>
        <taxon>Ascomycota</taxon>
        <taxon>Pezizomycotina</taxon>
        <taxon>Dothideomycetes</taxon>
        <taxon>Pleosporomycetidae</taxon>
        <taxon>Pleosporales</taxon>
        <taxon>Pleosporineae</taxon>
        <taxon>Didymellaceae</taxon>
        <taxon>Epicoccum</taxon>
    </lineage>
</organism>
<dbReference type="EMBL" id="KZ107839">
    <property type="protein sequence ID" value="OSS53089.1"/>
    <property type="molecule type" value="Genomic_DNA"/>
</dbReference>